<sequence>MAFGKMAISKTWKGKGSRAIKENDSNCINFILLQLLSFFLKEIGISVDGASVKFENKDAKLGQVAAGSGLKYVQVTAVAIAKGEHMFQYDSKKRDFVKALTKAVRERMEPFMGPTDRLVIHIPGITTPAIEGSARLYAKNAGAPLELAPVVFGKGIRLASDSTSKKLPLPF</sequence>
<accession>A0A6C0LRV7</accession>
<reference evidence="1" key="1">
    <citation type="journal article" date="2020" name="Nature">
        <title>Giant virus diversity and host interactions through global metagenomics.</title>
        <authorList>
            <person name="Schulz F."/>
            <person name="Roux S."/>
            <person name="Paez-Espino D."/>
            <person name="Jungbluth S."/>
            <person name="Walsh D.A."/>
            <person name="Denef V.J."/>
            <person name="McMahon K.D."/>
            <person name="Konstantinidis K.T."/>
            <person name="Eloe-Fadrosh E.A."/>
            <person name="Kyrpides N.C."/>
            <person name="Woyke T."/>
        </authorList>
    </citation>
    <scope>NUCLEOTIDE SEQUENCE</scope>
    <source>
        <strain evidence="1">GVMAG-S-1016704-121</strain>
    </source>
</reference>
<protein>
    <submittedName>
        <fullName evidence="1">Uncharacterized protein</fullName>
    </submittedName>
</protein>
<name>A0A6C0LRV7_9ZZZZ</name>
<dbReference type="AlphaFoldDB" id="A0A6C0LRV7"/>
<dbReference type="EMBL" id="MN740558">
    <property type="protein sequence ID" value="QHU33489.1"/>
    <property type="molecule type" value="Genomic_DNA"/>
</dbReference>
<proteinExistence type="predicted"/>
<organism evidence="1">
    <name type="scientific">viral metagenome</name>
    <dbReference type="NCBI Taxonomy" id="1070528"/>
    <lineage>
        <taxon>unclassified sequences</taxon>
        <taxon>metagenomes</taxon>
        <taxon>organismal metagenomes</taxon>
    </lineage>
</organism>
<evidence type="ECO:0000313" key="1">
    <source>
        <dbReference type="EMBL" id="QHU33489.1"/>
    </source>
</evidence>